<dbReference type="InParanoid" id="A0A059BEU9"/>
<protein>
    <submittedName>
        <fullName evidence="1">Uncharacterized protein</fullName>
    </submittedName>
</protein>
<accession>A0A059BEU9</accession>
<dbReference type="EMBL" id="KK198759">
    <property type="protein sequence ID" value="KCW64396.1"/>
    <property type="molecule type" value="Genomic_DNA"/>
</dbReference>
<organism evidence="1">
    <name type="scientific">Eucalyptus grandis</name>
    <name type="common">Flooded gum</name>
    <dbReference type="NCBI Taxonomy" id="71139"/>
    <lineage>
        <taxon>Eukaryota</taxon>
        <taxon>Viridiplantae</taxon>
        <taxon>Streptophyta</taxon>
        <taxon>Embryophyta</taxon>
        <taxon>Tracheophyta</taxon>
        <taxon>Spermatophyta</taxon>
        <taxon>Magnoliopsida</taxon>
        <taxon>eudicotyledons</taxon>
        <taxon>Gunneridae</taxon>
        <taxon>Pentapetalae</taxon>
        <taxon>rosids</taxon>
        <taxon>malvids</taxon>
        <taxon>Myrtales</taxon>
        <taxon>Myrtaceae</taxon>
        <taxon>Myrtoideae</taxon>
        <taxon>Eucalypteae</taxon>
        <taxon>Eucalyptus</taxon>
    </lineage>
</organism>
<proteinExistence type="predicted"/>
<gene>
    <name evidence="1" type="ORF">EUGRSUZ_G02014</name>
</gene>
<name>A0A059BEU9_EUCGR</name>
<evidence type="ECO:0000313" key="1">
    <source>
        <dbReference type="EMBL" id="KCW64396.1"/>
    </source>
</evidence>
<reference evidence="1" key="1">
    <citation type="submission" date="2013-07" db="EMBL/GenBank/DDBJ databases">
        <title>The genome of Eucalyptus grandis.</title>
        <authorList>
            <person name="Schmutz J."/>
            <person name="Hayes R."/>
            <person name="Myburg A."/>
            <person name="Tuskan G."/>
            <person name="Grattapaglia D."/>
            <person name="Rokhsar D.S."/>
        </authorList>
    </citation>
    <scope>NUCLEOTIDE SEQUENCE</scope>
    <source>
        <tissue evidence="1">Leaf extractions</tissue>
    </source>
</reference>
<sequence>MRKYFRKNIPCFLNLTTITSSNNPTLWPPFHILSANFVQKRFDNKITYIKLAWKNPQPSVDLSSELRSTREKNG</sequence>
<dbReference type="AlphaFoldDB" id="A0A059BEU9"/>
<dbReference type="Gramene" id="KCW64396">
    <property type="protein sequence ID" value="KCW64396"/>
    <property type="gene ID" value="EUGRSUZ_G02014"/>
</dbReference>